<comment type="catalytic activity">
    <reaction evidence="1">
        <text>ATP-independent breakage of single-stranded DNA, followed by passage and rejoining.</text>
        <dbReference type="EC" id="5.6.2.1"/>
    </reaction>
</comment>
<dbReference type="Gene3D" id="1.10.460.10">
    <property type="entry name" value="Topoisomerase I, domain 2"/>
    <property type="match status" value="1"/>
</dbReference>
<dbReference type="InterPro" id="IPR025589">
    <property type="entry name" value="Toprim_C_rpt"/>
</dbReference>
<dbReference type="Pfam" id="PF01751">
    <property type="entry name" value="Toprim"/>
    <property type="match status" value="1"/>
</dbReference>
<evidence type="ECO:0000256" key="10">
    <source>
        <dbReference type="ARBA" id="ARBA00031985"/>
    </source>
</evidence>
<evidence type="ECO:0000259" key="14">
    <source>
        <dbReference type="PROSITE" id="PS52039"/>
    </source>
</evidence>
<evidence type="ECO:0000256" key="9">
    <source>
        <dbReference type="ARBA" id="ARBA00030003"/>
    </source>
</evidence>
<reference evidence="15 16" key="1">
    <citation type="submission" date="2023-03" db="EMBL/GenBank/DDBJ databases">
        <title>Novel Species.</title>
        <authorList>
            <person name="Ma S."/>
        </authorList>
    </citation>
    <scope>NUCLEOTIDE SEQUENCE [LARGE SCALE GENOMIC DNA]</scope>
    <source>
        <strain evidence="15 16">B11</strain>
    </source>
</reference>
<sequence>MAKKLIITEKPSVARDIASALGKFTNHKEYLENETYVITWALGHLVGLAEPEDYDKKLKVWRLVLLPVIPEEFKLKVLEGNRDRLRVIQKLIKRQDVEALINACDAGREGELIFRYIYEFVKCKKPVFRLWLSSMTREAIREAFRNLRSGEEFTNLAAAAKCRSEGDWLVGINGTRAFTARYRTLLSVGRVQTPTLAILVHREREIQEFVPTPYWEVFARFASPEGTYLGKWRNGEDRVYSQEEAQTIVERVRGGEGEVVEFEERQSSEAPPLLYDLTALQRDANKLLGFSAQRTLDAAQKLYETYKLITYPRTDSRFLSEDLMVVVEKSWSMLGDCGYRELVAGGLPRNALNNKRVFDKSKVTDHHAIIPTGEAIYWDTLNSDAQKIMDLIVKRFISVFYPDAQWAHRKIHTRVGEDLFVSKSKVLVEPGWRKVYGEKESDPQDFLPRLEKGGTVSVVDTWFEAKETKAPPRYTEATLLAAMENAGKFVEDEELREVLKENGIGTPATRASIIERLIEVGYVEREGKTLIPTPKGMELINIVEAIPIEELASPQLTGEWERKLRLMEKGDYSRDVFMEEIKQLTVEIVEKLRNKEYQGELERIHVPIGPCPLCGAPVYENQKAFTCSRWKEGCQFVVWKTILGKKLTRTQVRKLLEEGKTEKLYGFRSRKSKKKFSAVLVLDSEGKISFEFPTSRKSSTKEE</sequence>
<dbReference type="InterPro" id="IPR005738">
    <property type="entry name" value="TopoIII"/>
</dbReference>
<evidence type="ECO:0000256" key="4">
    <source>
        <dbReference type="ARBA" id="ARBA00022723"/>
    </source>
</evidence>
<dbReference type="RefSeq" id="WP_369017816.1">
    <property type="nucleotide sequence ID" value="NZ_CP121689.1"/>
</dbReference>
<evidence type="ECO:0000256" key="12">
    <source>
        <dbReference type="ARBA" id="ARBA00032877"/>
    </source>
</evidence>
<dbReference type="InterPro" id="IPR013497">
    <property type="entry name" value="Topo_IA_cen"/>
</dbReference>
<feature type="domain" description="Topo IA-type catalytic" evidence="14">
    <location>
        <begin position="153"/>
        <end position="589"/>
    </location>
</feature>
<dbReference type="NCBIfam" id="NF005829">
    <property type="entry name" value="PRK07726.1"/>
    <property type="match status" value="1"/>
</dbReference>
<dbReference type="EMBL" id="CP121689">
    <property type="protein sequence ID" value="WZL75666.1"/>
    <property type="molecule type" value="Genomic_DNA"/>
</dbReference>
<organism evidence="15 16">
    <name type="scientific">Thermatribacter velox</name>
    <dbReference type="NCBI Taxonomy" id="3039681"/>
    <lineage>
        <taxon>Bacteria</taxon>
        <taxon>Pseudomonadati</taxon>
        <taxon>Atribacterota</taxon>
        <taxon>Atribacteria</taxon>
        <taxon>Atribacterales</taxon>
        <taxon>Thermatribacteraceae</taxon>
        <taxon>Thermatribacter</taxon>
    </lineage>
</organism>
<dbReference type="InterPro" id="IPR034144">
    <property type="entry name" value="TOPRIM_TopoIII"/>
</dbReference>
<dbReference type="InterPro" id="IPR023405">
    <property type="entry name" value="Topo_IA_core_domain"/>
</dbReference>
<dbReference type="PANTHER" id="PTHR11390:SF21">
    <property type="entry name" value="DNA TOPOISOMERASE 3-ALPHA"/>
    <property type="match status" value="1"/>
</dbReference>
<evidence type="ECO:0000313" key="16">
    <source>
        <dbReference type="Proteomes" id="UP001461341"/>
    </source>
</evidence>
<dbReference type="InterPro" id="IPR003602">
    <property type="entry name" value="Topo_IA_DNA-bd_dom"/>
</dbReference>
<dbReference type="Gene3D" id="2.70.20.10">
    <property type="entry name" value="Topoisomerase I, domain 3"/>
    <property type="match status" value="1"/>
</dbReference>
<keyword evidence="5" id="KW-0460">Magnesium</keyword>
<evidence type="ECO:0000256" key="3">
    <source>
        <dbReference type="ARBA" id="ARBA00012891"/>
    </source>
</evidence>
<dbReference type="Pfam" id="PF13342">
    <property type="entry name" value="Toprim_Crpt"/>
    <property type="match status" value="1"/>
</dbReference>
<dbReference type="SUPFAM" id="SSF56712">
    <property type="entry name" value="Prokaryotic type I DNA topoisomerase"/>
    <property type="match status" value="1"/>
</dbReference>
<dbReference type="CDD" id="cd00186">
    <property type="entry name" value="TOP1Ac"/>
    <property type="match status" value="1"/>
</dbReference>
<dbReference type="PROSITE" id="PS52039">
    <property type="entry name" value="TOPO_IA_2"/>
    <property type="match status" value="1"/>
</dbReference>
<dbReference type="InterPro" id="IPR013824">
    <property type="entry name" value="Topo_IA_cen_sub1"/>
</dbReference>
<evidence type="ECO:0000259" key="13">
    <source>
        <dbReference type="PROSITE" id="PS50880"/>
    </source>
</evidence>
<name>A0ABZ2YBY9_9BACT</name>
<gene>
    <name evidence="15" type="ORF">QBE54_08725</name>
</gene>
<dbReference type="NCBIfam" id="TIGR01056">
    <property type="entry name" value="topB"/>
    <property type="match status" value="1"/>
</dbReference>
<keyword evidence="8" id="KW-0413">Isomerase</keyword>
<keyword evidence="6" id="KW-0799">Topoisomerase</keyword>
<dbReference type="PRINTS" id="PR00417">
    <property type="entry name" value="PRTPISMRASEI"/>
</dbReference>
<accession>A0ABZ2YBY9</accession>
<dbReference type="Gene3D" id="1.10.290.10">
    <property type="entry name" value="Topoisomerase I, domain 4"/>
    <property type="match status" value="1"/>
</dbReference>
<dbReference type="InterPro" id="IPR006171">
    <property type="entry name" value="TOPRIM_dom"/>
</dbReference>
<evidence type="ECO:0000256" key="1">
    <source>
        <dbReference type="ARBA" id="ARBA00000213"/>
    </source>
</evidence>
<evidence type="ECO:0000256" key="8">
    <source>
        <dbReference type="ARBA" id="ARBA00023235"/>
    </source>
</evidence>
<dbReference type="PROSITE" id="PS50880">
    <property type="entry name" value="TOPRIM"/>
    <property type="match status" value="1"/>
</dbReference>
<comment type="similarity">
    <text evidence="2">Belongs to the type IA topoisomerase family.</text>
</comment>
<evidence type="ECO:0000256" key="5">
    <source>
        <dbReference type="ARBA" id="ARBA00022842"/>
    </source>
</evidence>
<keyword evidence="7" id="KW-0238">DNA-binding</keyword>
<dbReference type="InterPro" id="IPR003601">
    <property type="entry name" value="Topo_IA_2"/>
</dbReference>
<dbReference type="InterPro" id="IPR013826">
    <property type="entry name" value="Topo_IA_cen_sub3"/>
</dbReference>
<dbReference type="SMART" id="SM00436">
    <property type="entry name" value="TOP1Bc"/>
    <property type="match status" value="1"/>
</dbReference>
<dbReference type="InterPro" id="IPR023406">
    <property type="entry name" value="Topo_IA_AS"/>
</dbReference>
<dbReference type="InterPro" id="IPR000380">
    <property type="entry name" value="Topo_IA"/>
</dbReference>
<evidence type="ECO:0000256" key="7">
    <source>
        <dbReference type="ARBA" id="ARBA00023125"/>
    </source>
</evidence>
<dbReference type="PROSITE" id="PS00396">
    <property type="entry name" value="TOPO_IA_1"/>
    <property type="match status" value="1"/>
</dbReference>
<dbReference type="CDD" id="cd03362">
    <property type="entry name" value="TOPRIM_TopoIA_TopoIII"/>
    <property type="match status" value="1"/>
</dbReference>
<proteinExistence type="inferred from homology"/>
<evidence type="ECO:0000256" key="11">
    <source>
        <dbReference type="ARBA" id="ARBA00032235"/>
    </source>
</evidence>
<evidence type="ECO:0000313" key="15">
    <source>
        <dbReference type="EMBL" id="WZL75666.1"/>
    </source>
</evidence>
<protein>
    <recommendedName>
        <fullName evidence="3">DNA topoisomerase</fullName>
        <ecNumber evidence="3">5.6.2.1</ecNumber>
    </recommendedName>
    <alternativeName>
        <fullName evidence="12">Omega-protein</fullName>
    </alternativeName>
    <alternativeName>
        <fullName evidence="11">Relaxing enzyme</fullName>
    </alternativeName>
    <alternativeName>
        <fullName evidence="9">Swivelase</fullName>
    </alternativeName>
    <alternativeName>
        <fullName evidence="10">Untwisting enzyme</fullName>
    </alternativeName>
</protein>
<evidence type="ECO:0000256" key="6">
    <source>
        <dbReference type="ARBA" id="ARBA00023029"/>
    </source>
</evidence>
<dbReference type="Gene3D" id="3.40.50.140">
    <property type="match status" value="1"/>
</dbReference>
<dbReference type="PANTHER" id="PTHR11390">
    <property type="entry name" value="PROKARYOTIC DNA TOPOISOMERASE"/>
    <property type="match status" value="1"/>
</dbReference>
<dbReference type="Proteomes" id="UP001461341">
    <property type="component" value="Chromosome"/>
</dbReference>
<keyword evidence="16" id="KW-1185">Reference proteome</keyword>
<keyword evidence="4" id="KW-0479">Metal-binding</keyword>
<dbReference type="EC" id="5.6.2.1" evidence="3"/>
<dbReference type="SMART" id="SM00437">
    <property type="entry name" value="TOP1Ac"/>
    <property type="match status" value="1"/>
</dbReference>
<dbReference type="InterPro" id="IPR013825">
    <property type="entry name" value="Topo_IA_cen_sub2"/>
</dbReference>
<evidence type="ECO:0000256" key="2">
    <source>
        <dbReference type="ARBA" id="ARBA00009446"/>
    </source>
</evidence>
<dbReference type="SMART" id="SM00493">
    <property type="entry name" value="TOPRIM"/>
    <property type="match status" value="1"/>
</dbReference>
<dbReference type="Pfam" id="PF01131">
    <property type="entry name" value="Topoisom_bac"/>
    <property type="match status" value="1"/>
</dbReference>
<feature type="domain" description="Toprim" evidence="13">
    <location>
        <begin position="3"/>
        <end position="136"/>
    </location>
</feature>